<accession>A0ABX9XDY4</accession>
<protein>
    <recommendedName>
        <fullName evidence="4">Oligosaccharide repeat unit polymerase</fullName>
    </recommendedName>
</protein>
<evidence type="ECO:0000313" key="3">
    <source>
        <dbReference type="Proteomes" id="UP000275199"/>
    </source>
</evidence>
<feature type="transmembrane region" description="Helical" evidence="1">
    <location>
        <begin position="97"/>
        <end position="113"/>
    </location>
</feature>
<feature type="transmembrane region" description="Helical" evidence="1">
    <location>
        <begin position="375"/>
        <end position="391"/>
    </location>
</feature>
<comment type="caution">
    <text evidence="2">The sequence shown here is derived from an EMBL/GenBank/DDBJ whole genome shotgun (WGS) entry which is preliminary data.</text>
</comment>
<feature type="transmembrane region" description="Helical" evidence="1">
    <location>
        <begin position="208"/>
        <end position="240"/>
    </location>
</feature>
<dbReference type="Proteomes" id="UP000275199">
    <property type="component" value="Unassembled WGS sequence"/>
</dbReference>
<proteinExistence type="predicted"/>
<sequence>MKALSFNRLVFIVFLILFRFSLDISYVFVISKVFAYDGFIFGFSVQQYAFSWIVYTLSFLFVRDRLYKVSDYFFSTALLSVLAPLTSLFGLDATRPLVPVLVVFFSIYFIYLFTRVKFISFDDLPVVRSGRAIGIGISVFFVGFLVVWYFVSGAALNLDFSKVYEYRAENAELSGGGILAYTNNWTYQIFNVFLMALALFYRRYAWFFVLLAIQVYFFAASTHKTVLFLPVLLVGVWYYFRKHSSLAIMPFAFTLIISLTLFSYFFLEDLWMSSLFSRRVFFVPANLTFVYFDFFENNPNVYWSNSVLSYFVAYPYNLSLTHVVGGYMGRDGMGANNGFVASGYAHAGFFGVFVYVVLIGVLLRIINDLTYNRMPLWLAVSLCVVPMRALLISSDLFTVMLTHGFIAAILLTYLVRVRSV</sequence>
<feature type="transmembrane region" description="Helical" evidence="1">
    <location>
        <begin position="133"/>
        <end position="151"/>
    </location>
</feature>
<evidence type="ECO:0008006" key="4">
    <source>
        <dbReference type="Google" id="ProtNLM"/>
    </source>
</evidence>
<name>A0ABX9XDY4_9PSED</name>
<feature type="transmembrane region" description="Helical" evidence="1">
    <location>
        <begin position="343"/>
        <end position="363"/>
    </location>
</feature>
<feature type="transmembrane region" description="Helical" evidence="1">
    <location>
        <begin position="72"/>
        <end position="91"/>
    </location>
</feature>
<feature type="transmembrane region" description="Helical" evidence="1">
    <location>
        <begin position="397"/>
        <end position="415"/>
    </location>
</feature>
<feature type="transmembrane region" description="Helical" evidence="1">
    <location>
        <begin position="246"/>
        <end position="267"/>
    </location>
</feature>
<keyword evidence="1" id="KW-0812">Transmembrane</keyword>
<feature type="transmembrane region" description="Helical" evidence="1">
    <location>
        <begin position="40"/>
        <end position="60"/>
    </location>
</feature>
<dbReference type="RefSeq" id="WP_123891121.1">
    <property type="nucleotide sequence ID" value="NZ_RKKU01000032.1"/>
</dbReference>
<organism evidence="2 3">
    <name type="scientific">Pseudomonas neustonica</name>
    <dbReference type="NCBI Taxonomy" id="2487346"/>
    <lineage>
        <taxon>Bacteria</taxon>
        <taxon>Pseudomonadati</taxon>
        <taxon>Pseudomonadota</taxon>
        <taxon>Gammaproteobacteria</taxon>
        <taxon>Pseudomonadales</taxon>
        <taxon>Pseudomonadaceae</taxon>
        <taxon>Pseudomonas</taxon>
    </lineage>
</organism>
<reference evidence="2 3" key="1">
    <citation type="submission" date="2018-11" db="EMBL/GenBank/DDBJ databases">
        <authorList>
            <person name="Jang G.I."/>
            <person name="Hwang C.Y."/>
        </authorList>
    </citation>
    <scope>NUCLEOTIDE SEQUENCE [LARGE SCALE GENOMIC DNA]</scope>
    <source>
        <strain evidence="2 3">SSM26</strain>
    </source>
</reference>
<keyword evidence="1" id="KW-1133">Transmembrane helix</keyword>
<evidence type="ECO:0000313" key="2">
    <source>
        <dbReference type="EMBL" id="ROZ81207.1"/>
    </source>
</evidence>
<keyword evidence="1" id="KW-0472">Membrane</keyword>
<dbReference type="EMBL" id="RKKU01000032">
    <property type="protein sequence ID" value="ROZ81207.1"/>
    <property type="molecule type" value="Genomic_DNA"/>
</dbReference>
<feature type="transmembrane region" description="Helical" evidence="1">
    <location>
        <begin position="9"/>
        <end position="28"/>
    </location>
</feature>
<keyword evidence="3" id="KW-1185">Reference proteome</keyword>
<gene>
    <name evidence="2" type="ORF">EF096_17815</name>
</gene>
<feature type="transmembrane region" description="Helical" evidence="1">
    <location>
        <begin position="185"/>
        <end position="201"/>
    </location>
</feature>
<evidence type="ECO:0000256" key="1">
    <source>
        <dbReference type="SAM" id="Phobius"/>
    </source>
</evidence>